<dbReference type="EMBL" id="BAABKN010000014">
    <property type="protein sequence ID" value="GAA4738334.1"/>
    <property type="molecule type" value="Genomic_DNA"/>
</dbReference>
<protein>
    <submittedName>
        <fullName evidence="1">Uncharacterized protein</fullName>
    </submittedName>
</protein>
<name>A0ABP8YVK8_9ACTN</name>
<accession>A0ABP8YVK8</accession>
<comment type="caution">
    <text evidence="1">The sequence shown here is derived from an EMBL/GenBank/DDBJ whole genome shotgun (WGS) entry which is preliminary data.</text>
</comment>
<evidence type="ECO:0000313" key="1">
    <source>
        <dbReference type="EMBL" id="GAA4738334.1"/>
    </source>
</evidence>
<organism evidence="1 2">
    <name type="scientific">Nocardioides endophyticus</name>
    <dbReference type="NCBI Taxonomy" id="1353775"/>
    <lineage>
        <taxon>Bacteria</taxon>
        <taxon>Bacillati</taxon>
        <taxon>Actinomycetota</taxon>
        <taxon>Actinomycetes</taxon>
        <taxon>Propionibacteriales</taxon>
        <taxon>Nocardioidaceae</taxon>
        <taxon>Nocardioides</taxon>
    </lineage>
</organism>
<evidence type="ECO:0000313" key="2">
    <source>
        <dbReference type="Proteomes" id="UP001499882"/>
    </source>
</evidence>
<reference evidence="2" key="1">
    <citation type="journal article" date="2019" name="Int. J. Syst. Evol. Microbiol.">
        <title>The Global Catalogue of Microorganisms (GCM) 10K type strain sequencing project: providing services to taxonomists for standard genome sequencing and annotation.</title>
        <authorList>
            <consortium name="The Broad Institute Genomics Platform"/>
            <consortium name="The Broad Institute Genome Sequencing Center for Infectious Disease"/>
            <person name="Wu L."/>
            <person name="Ma J."/>
        </authorList>
    </citation>
    <scope>NUCLEOTIDE SEQUENCE [LARGE SCALE GENOMIC DNA]</scope>
    <source>
        <strain evidence="2">JCM 18532</strain>
    </source>
</reference>
<proteinExistence type="predicted"/>
<keyword evidence="2" id="KW-1185">Reference proteome</keyword>
<sequence>MLTADAPTGVVAVGSEVAADALKVARRSRVQVALARALWQVQRGFKVTGLDTLSTIEFTAWGPGLPIDCR</sequence>
<gene>
    <name evidence="1" type="ORF">GCM10023350_23170</name>
</gene>
<dbReference type="Proteomes" id="UP001499882">
    <property type="component" value="Unassembled WGS sequence"/>
</dbReference>